<evidence type="ECO:0000313" key="10">
    <source>
        <dbReference type="Proteomes" id="UP000694422"/>
    </source>
</evidence>
<evidence type="ECO:0000256" key="1">
    <source>
        <dbReference type="ARBA" id="ARBA00004141"/>
    </source>
</evidence>
<keyword evidence="3 7" id="KW-0812">Transmembrane</keyword>
<proteinExistence type="inferred from homology"/>
<evidence type="ECO:0000256" key="5">
    <source>
        <dbReference type="ARBA" id="ARBA00023136"/>
    </source>
</evidence>
<evidence type="ECO:0000256" key="7">
    <source>
        <dbReference type="RuleBase" id="RU079119"/>
    </source>
</evidence>
<evidence type="ECO:0000259" key="8">
    <source>
        <dbReference type="Pfam" id="PF01529"/>
    </source>
</evidence>
<comment type="subcellular location">
    <subcellularLocation>
        <location evidence="1">Membrane</location>
        <topology evidence="1">Multi-pass membrane protein</topology>
    </subcellularLocation>
</comment>
<feature type="domain" description="Palmitoyltransferase DHHC" evidence="8">
    <location>
        <begin position="16"/>
        <end position="139"/>
    </location>
</feature>
<comment type="domain">
    <text evidence="7">The DHHC domain is required for palmitoyltransferase activity.</text>
</comment>
<evidence type="ECO:0000256" key="3">
    <source>
        <dbReference type="ARBA" id="ARBA00022692"/>
    </source>
</evidence>
<dbReference type="Ensembl" id="ENSSDAT00000021585.1">
    <property type="protein sequence ID" value="ENSSDAP00000018872.1"/>
    <property type="gene ID" value="ENSSDAG00000017221.1"/>
</dbReference>
<comment type="similarity">
    <text evidence="7">Belongs to the DHHC palmitoyltransferase family.</text>
</comment>
<keyword evidence="5 7" id="KW-0472">Membrane</keyword>
<dbReference type="PROSITE" id="PS50216">
    <property type="entry name" value="DHHC"/>
    <property type="match status" value="1"/>
</dbReference>
<evidence type="ECO:0000313" key="9">
    <source>
        <dbReference type="Ensembl" id="ENSSDAP00000018872.1"/>
    </source>
</evidence>
<organism evidence="9 10">
    <name type="scientific">Spermophilus dauricus</name>
    <name type="common">Daurian ground squirrel</name>
    <dbReference type="NCBI Taxonomy" id="99837"/>
    <lineage>
        <taxon>Eukaryota</taxon>
        <taxon>Metazoa</taxon>
        <taxon>Chordata</taxon>
        <taxon>Craniata</taxon>
        <taxon>Vertebrata</taxon>
        <taxon>Euteleostomi</taxon>
        <taxon>Mammalia</taxon>
        <taxon>Eutheria</taxon>
        <taxon>Euarchontoglires</taxon>
        <taxon>Glires</taxon>
        <taxon>Rodentia</taxon>
        <taxon>Sciuromorpha</taxon>
        <taxon>Sciuridae</taxon>
        <taxon>Xerinae</taxon>
        <taxon>Marmotini</taxon>
        <taxon>Spermophilus</taxon>
    </lineage>
</organism>
<evidence type="ECO:0000256" key="2">
    <source>
        <dbReference type="ARBA" id="ARBA00022679"/>
    </source>
</evidence>
<feature type="transmembrane region" description="Helical" evidence="7">
    <location>
        <begin position="103"/>
        <end position="126"/>
    </location>
</feature>
<evidence type="ECO:0000256" key="4">
    <source>
        <dbReference type="ARBA" id="ARBA00022989"/>
    </source>
</evidence>
<dbReference type="InterPro" id="IPR001594">
    <property type="entry name" value="Palmitoyltrfase_DHHC"/>
</dbReference>
<dbReference type="InterPro" id="IPR039859">
    <property type="entry name" value="PFA4/ZDH16/20/ERF2-like"/>
</dbReference>
<evidence type="ECO:0000256" key="6">
    <source>
        <dbReference type="ARBA" id="ARBA00023315"/>
    </source>
</evidence>
<name>A0A8C9Q6N4_SPEDA</name>
<dbReference type="AlphaFoldDB" id="A0A8C9Q6N4"/>
<dbReference type="PANTHER" id="PTHR12246">
    <property type="entry name" value="PALMITOYLTRANSFERASE ZDHHC16"/>
    <property type="match status" value="1"/>
</dbReference>
<dbReference type="GO" id="GO:0019706">
    <property type="term" value="F:protein-cysteine S-palmitoyltransferase activity"/>
    <property type="evidence" value="ECO:0007669"/>
    <property type="project" value="UniProtKB-EC"/>
</dbReference>
<keyword evidence="10" id="KW-1185">Reference proteome</keyword>
<reference evidence="9" key="2">
    <citation type="submission" date="2025-09" db="UniProtKB">
        <authorList>
            <consortium name="Ensembl"/>
        </authorList>
    </citation>
    <scope>IDENTIFICATION</scope>
</reference>
<keyword evidence="4 7" id="KW-1133">Transmembrane helix</keyword>
<comment type="catalytic activity">
    <reaction evidence="7">
        <text>L-cysteinyl-[protein] + hexadecanoyl-CoA = S-hexadecanoyl-L-cysteinyl-[protein] + CoA</text>
        <dbReference type="Rhea" id="RHEA:36683"/>
        <dbReference type="Rhea" id="RHEA-COMP:10131"/>
        <dbReference type="Rhea" id="RHEA-COMP:11032"/>
        <dbReference type="ChEBI" id="CHEBI:29950"/>
        <dbReference type="ChEBI" id="CHEBI:57287"/>
        <dbReference type="ChEBI" id="CHEBI:57379"/>
        <dbReference type="ChEBI" id="CHEBI:74151"/>
        <dbReference type="EC" id="2.3.1.225"/>
    </reaction>
</comment>
<keyword evidence="2 7" id="KW-0808">Transferase</keyword>
<reference evidence="9" key="1">
    <citation type="submission" date="2025-08" db="UniProtKB">
        <authorList>
            <consortium name="Ensembl"/>
        </authorList>
    </citation>
    <scope>IDENTIFICATION</scope>
</reference>
<dbReference type="EC" id="2.3.1.225" evidence="7"/>
<dbReference type="Proteomes" id="UP000694422">
    <property type="component" value="Unplaced"/>
</dbReference>
<dbReference type="GO" id="GO:0016020">
    <property type="term" value="C:membrane"/>
    <property type="evidence" value="ECO:0007669"/>
    <property type="project" value="UniProtKB-SubCell"/>
</dbReference>
<keyword evidence="6 7" id="KW-0012">Acyltransferase</keyword>
<protein>
    <recommendedName>
        <fullName evidence="7">Palmitoyltransferase</fullName>
        <ecNumber evidence="7">2.3.1.225</ecNumber>
    </recommendedName>
</protein>
<accession>A0A8C9Q6N4</accession>
<sequence>GHQPPGRGPRGAPEARCLWCCSAKPPRAHHCCVCGRCVRKMDHHCTWVNNCVGEDNQKYFVLFTLYMGLASLHLLLLLGIPVMRSHAQGEWDRHSTVSPRRSLMYLFLVALIAFLLNSTMFAMQMYSICTDRTLIERLQRDRGLPRKGSPWSSLKAVFGHRVSLAWLSPFASPEPQRVEEHHWMV</sequence>
<feature type="transmembrane region" description="Helical" evidence="7">
    <location>
        <begin position="59"/>
        <end position="82"/>
    </location>
</feature>
<dbReference type="Pfam" id="PF01529">
    <property type="entry name" value="DHHC"/>
    <property type="match status" value="1"/>
</dbReference>